<evidence type="ECO:0000256" key="1">
    <source>
        <dbReference type="ARBA" id="ARBA00023002"/>
    </source>
</evidence>
<dbReference type="SUPFAM" id="SSF55068">
    <property type="entry name" value="Peptide methionine sulfoxide reductase"/>
    <property type="match status" value="1"/>
</dbReference>
<evidence type="ECO:0000256" key="3">
    <source>
        <dbReference type="ARBA" id="ARBA00048782"/>
    </source>
</evidence>
<accession>A0A0G1FSZ6</accession>
<dbReference type="EMBL" id="LCFP01000003">
    <property type="protein sequence ID" value="KKS98126.1"/>
    <property type="molecule type" value="Genomic_DNA"/>
</dbReference>
<dbReference type="EC" id="1.8.4.11" evidence="4"/>
<dbReference type="PANTHER" id="PTHR43774:SF1">
    <property type="entry name" value="PEPTIDE METHIONINE SULFOXIDE REDUCTASE MSRA 2"/>
    <property type="match status" value="1"/>
</dbReference>
<reference evidence="6 7" key="1">
    <citation type="journal article" date="2015" name="Nature">
        <title>rRNA introns, odd ribosomes, and small enigmatic genomes across a large radiation of phyla.</title>
        <authorList>
            <person name="Brown C.T."/>
            <person name="Hug L.A."/>
            <person name="Thomas B.C."/>
            <person name="Sharon I."/>
            <person name="Castelle C.J."/>
            <person name="Singh A."/>
            <person name="Wilkins M.J."/>
            <person name="Williams K.H."/>
            <person name="Banfield J.F."/>
        </authorList>
    </citation>
    <scope>NUCLEOTIDE SEQUENCE [LARGE SCALE GENOMIC DNA]</scope>
</reference>
<feature type="active site" evidence="4">
    <location>
        <position position="10"/>
    </location>
</feature>
<keyword evidence="1 4" id="KW-0560">Oxidoreductase</keyword>
<evidence type="ECO:0000313" key="6">
    <source>
        <dbReference type="EMBL" id="KKS98126.1"/>
    </source>
</evidence>
<proteinExistence type="inferred from homology"/>
<dbReference type="Proteomes" id="UP000034894">
    <property type="component" value="Unassembled WGS sequence"/>
</dbReference>
<dbReference type="NCBIfam" id="TIGR00401">
    <property type="entry name" value="msrA"/>
    <property type="match status" value="1"/>
</dbReference>
<name>A0A0G1FSZ6_9BACT</name>
<dbReference type="InterPro" id="IPR036509">
    <property type="entry name" value="Met_Sox_Rdtase_MsrA_sf"/>
</dbReference>
<dbReference type="STRING" id="1618443.UV73_C0003G0068"/>
<comment type="caution">
    <text evidence="6">The sequence shown here is derived from an EMBL/GenBank/DDBJ whole genome shotgun (WGS) entry which is preliminary data.</text>
</comment>
<comment type="catalytic activity">
    <reaction evidence="2 4">
        <text>L-methionyl-[protein] + [thioredoxin]-disulfide + H2O = L-methionyl-(S)-S-oxide-[protein] + [thioredoxin]-dithiol</text>
        <dbReference type="Rhea" id="RHEA:14217"/>
        <dbReference type="Rhea" id="RHEA-COMP:10698"/>
        <dbReference type="Rhea" id="RHEA-COMP:10700"/>
        <dbReference type="Rhea" id="RHEA-COMP:12313"/>
        <dbReference type="Rhea" id="RHEA-COMP:12315"/>
        <dbReference type="ChEBI" id="CHEBI:15377"/>
        <dbReference type="ChEBI" id="CHEBI:16044"/>
        <dbReference type="ChEBI" id="CHEBI:29950"/>
        <dbReference type="ChEBI" id="CHEBI:44120"/>
        <dbReference type="ChEBI" id="CHEBI:50058"/>
        <dbReference type="EC" id="1.8.4.11"/>
    </reaction>
</comment>
<protein>
    <recommendedName>
        <fullName evidence="4">Peptide methionine sulfoxide reductase MsrA</fullName>
        <shortName evidence="4">Protein-methionine-S-oxide reductase</shortName>
        <ecNumber evidence="4">1.8.4.11</ecNumber>
    </recommendedName>
    <alternativeName>
        <fullName evidence="4">Peptide-methionine (S)-S-oxide reductase</fullName>
        <shortName evidence="4">Peptide Met(O) reductase</shortName>
    </alternativeName>
</protein>
<dbReference type="PATRIC" id="fig|1618443.3.peg.514"/>
<comment type="similarity">
    <text evidence="4">Belongs to the MsrA Met sulfoxide reductase family.</text>
</comment>
<evidence type="ECO:0000259" key="5">
    <source>
        <dbReference type="Pfam" id="PF01625"/>
    </source>
</evidence>
<dbReference type="InterPro" id="IPR002569">
    <property type="entry name" value="Met_Sox_Rdtase_MsrA_dom"/>
</dbReference>
<evidence type="ECO:0000256" key="2">
    <source>
        <dbReference type="ARBA" id="ARBA00047806"/>
    </source>
</evidence>
<sequence length="174" mass="19406">METATLAGGCFWCTEAVFNRLKGVDSVISGFTGGTIDNPSSDEVYSGRTGHAEAIQVTFNPQIISYGKILEVFFKTHDPTSLNRQGADVGSQYRSAVFYHDAIQEKTAKEIKEKITADLTGPVVTEIVPFGKFFPAESYHQDFYGRNRQAPYCRLVIDPKIIKLERSFPEEIVK</sequence>
<evidence type="ECO:0000313" key="7">
    <source>
        <dbReference type="Proteomes" id="UP000034894"/>
    </source>
</evidence>
<dbReference type="Pfam" id="PF01625">
    <property type="entry name" value="PMSR"/>
    <property type="match status" value="1"/>
</dbReference>
<dbReference type="HAMAP" id="MF_01401">
    <property type="entry name" value="MsrA"/>
    <property type="match status" value="1"/>
</dbReference>
<dbReference type="PANTHER" id="PTHR43774">
    <property type="entry name" value="PEPTIDE METHIONINE SULFOXIDE REDUCTASE"/>
    <property type="match status" value="1"/>
</dbReference>
<evidence type="ECO:0000256" key="4">
    <source>
        <dbReference type="HAMAP-Rule" id="MF_01401"/>
    </source>
</evidence>
<dbReference type="Gene3D" id="3.30.1060.10">
    <property type="entry name" value="Peptide methionine sulphoxide reductase MsrA"/>
    <property type="match status" value="1"/>
</dbReference>
<dbReference type="AlphaFoldDB" id="A0A0G1FSZ6"/>
<gene>
    <name evidence="4" type="primary">msrA</name>
    <name evidence="6" type="ORF">UV73_C0003G0068</name>
</gene>
<comment type="catalytic activity">
    <reaction evidence="3 4">
        <text>[thioredoxin]-disulfide + L-methionine + H2O = L-methionine (S)-S-oxide + [thioredoxin]-dithiol</text>
        <dbReference type="Rhea" id="RHEA:19993"/>
        <dbReference type="Rhea" id="RHEA-COMP:10698"/>
        <dbReference type="Rhea" id="RHEA-COMP:10700"/>
        <dbReference type="ChEBI" id="CHEBI:15377"/>
        <dbReference type="ChEBI" id="CHEBI:29950"/>
        <dbReference type="ChEBI" id="CHEBI:50058"/>
        <dbReference type="ChEBI" id="CHEBI:57844"/>
        <dbReference type="ChEBI" id="CHEBI:58772"/>
        <dbReference type="EC" id="1.8.4.11"/>
    </reaction>
</comment>
<dbReference type="GO" id="GO:0008113">
    <property type="term" value="F:peptide-methionine (S)-S-oxide reductase activity"/>
    <property type="evidence" value="ECO:0007669"/>
    <property type="project" value="UniProtKB-UniRule"/>
</dbReference>
<feature type="domain" description="Peptide methionine sulphoxide reductase MsrA" evidence="5">
    <location>
        <begin position="3"/>
        <end position="153"/>
    </location>
</feature>
<organism evidence="6 7">
    <name type="scientific">Candidatus Gottesmanbacteria bacterium GW2011_GWA2_43_14</name>
    <dbReference type="NCBI Taxonomy" id="1618443"/>
    <lineage>
        <taxon>Bacteria</taxon>
        <taxon>Candidatus Gottesmaniibacteriota</taxon>
    </lineage>
</organism>
<dbReference type="GO" id="GO:0033744">
    <property type="term" value="F:L-methionine:thioredoxin-disulfide S-oxidoreductase activity"/>
    <property type="evidence" value="ECO:0007669"/>
    <property type="project" value="RHEA"/>
</dbReference>
<comment type="function">
    <text evidence="4">Has an important function as a repair enzyme for proteins that have been inactivated by oxidation. Catalyzes the reversible oxidation-reduction of methionine sulfoxide in proteins to methionine.</text>
</comment>